<evidence type="ECO:0000313" key="5">
    <source>
        <dbReference type="Proteomes" id="UP000663870"/>
    </source>
</evidence>
<dbReference type="Proteomes" id="UP000663870">
    <property type="component" value="Unassembled WGS sequence"/>
</dbReference>
<reference evidence="2" key="1">
    <citation type="submission" date="2021-02" db="EMBL/GenBank/DDBJ databases">
        <authorList>
            <person name="Nowell W R."/>
        </authorList>
    </citation>
    <scope>NUCLEOTIDE SEQUENCE</scope>
</reference>
<dbReference type="Proteomes" id="UP000663854">
    <property type="component" value="Unassembled WGS sequence"/>
</dbReference>
<dbReference type="AlphaFoldDB" id="A0A814JNL5"/>
<keyword evidence="5" id="KW-1185">Reference proteome</keyword>
<evidence type="ECO:0000313" key="2">
    <source>
        <dbReference type="EMBL" id="CAF1040458.1"/>
    </source>
</evidence>
<feature type="region of interest" description="Disordered" evidence="1">
    <location>
        <begin position="753"/>
        <end position="781"/>
    </location>
</feature>
<comment type="caution">
    <text evidence="2">The sequence shown here is derived from an EMBL/GenBank/DDBJ whole genome shotgun (WGS) entry which is preliminary data.</text>
</comment>
<evidence type="ECO:0000313" key="3">
    <source>
        <dbReference type="EMBL" id="CAF1443134.1"/>
    </source>
</evidence>
<accession>A0A814JNL5</accession>
<organism evidence="2 4">
    <name type="scientific">Rotaria sordida</name>
    <dbReference type="NCBI Taxonomy" id="392033"/>
    <lineage>
        <taxon>Eukaryota</taxon>
        <taxon>Metazoa</taxon>
        <taxon>Spiralia</taxon>
        <taxon>Gnathifera</taxon>
        <taxon>Rotifera</taxon>
        <taxon>Eurotatoria</taxon>
        <taxon>Bdelloidea</taxon>
        <taxon>Philodinida</taxon>
        <taxon>Philodinidae</taxon>
        <taxon>Rotaria</taxon>
    </lineage>
</organism>
<dbReference type="EMBL" id="CAJNOH010000438">
    <property type="protein sequence ID" value="CAF1040458.1"/>
    <property type="molecule type" value="Genomic_DNA"/>
</dbReference>
<evidence type="ECO:0000256" key="1">
    <source>
        <dbReference type="SAM" id="MobiDB-lite"/>
    </source>
</evidence>
<name>A0A814JNL5_9BILA</name>
<sequence length="866" mass="99981">MTQSLLLFPHNVLEFRDAAFFDLVGQFCGEDIVEYLQLLRVRSVRSLLDINDIFLPLQQDYVELAIVKKKLAFCRSDGSCTIKIGIRHDVDKLLNSLRNASINNGQMTTAVTDENDLIIPFEILQQYPFLKGLINFFITSSQNSHPTDKPFLHYFLENLLSNLTVAESRYRYNEQVLDFAVCLFILADRNAYEFLRINIPGTLPSLITIRAKLSTAGFRALEGEFRYDDMNKYMDEINSKFAFCSEDCTSTLRKIVYDVRSNSFIGFTPPLDENGMPHIKYFRTNSIEDLQSWFEEKEMSHLLNLHMIQPICINNQISPSFALAAYGTNGKYTALDIIRRWYTIFEESSSRGIRIVGYSTDTDPKYLLAMMLVSGFFGVLINNQKSKHSSLLKVAITTSWSWFYLPGEQLFLFMQDATHVCTKLRNRLLQSSAIMMMGENVISIDYLLQLIESQSKFKHNLVKSDICPRQKQNYRSCEKLCAALEYLKEISGSDATVVYINIIRCVIIAFIDTSTTTSDRIYHAWLAVFLCRLWRTWLDLIPKRQLDKHISEMNNISEIAKDKFKQKKTKRNFFITSPSFLCLEINAHNLTYLTLLVVKNQLPIETLNVFLFNSQTCERFFQLTRSITGTFSTCVNFSIQQFLNRQEKISFLNHIKAQTNSSLTTTTFKFSSHHKTQRNSKQSTIQPEKITKQQIEEQVGRAFSDAFNLLVPLGIKQVFTQSIDVTMKQVSEHIYNHLKKSSTKADFLIPTSIDEQNAQSDSDSEGSITEEDEQNDQNEMDIYDDEEDYDGIDEDNDDILTSQTTNNRLPTMKGVRNTINPDLKDSYFLVRIDGKQKYLHKSTAIWYLTDKKYTLSSDRLTRVMAK</sequence>
<feature type="compositionally biased region" description="Acidic residues" evidence="1">
    <location>
        <begin position="762"/>
        <end position="781"/>
    </location>
</feature>
<proteinExistence type="predicted"/>
<gene>
    <name evidence="3" type="ORF">JXQ802_LOCUS37122</name>
    <name evidence="2" type="ORF">PYM288_LOCUS16615</name>
</gene>
<dbReference type="EMBL" id="CAJNOL010001962">
    <property type="protein sequence ID" value="CAF1443134.1"/>
    <property type="molecule type" value="Genomic_DNA"/>
</dbReference>
<evidence type="ECO:0000313" key="4">
    <source>
        <dbReference type="Proteomes" id="UP000663854"/>
    </source>
</evidence>
<protein>
    <submittedName>
        <fullName evidence="2">Uncharacterized protein</fullName>
    </submittedName>
</protein>